<dbReference type="Pfam" id="PF05402">
    <property type="entry name" value="PqqD"/>
    <property type="match status" value="1"/>
</dbReference>
<dbReference type="STRING" id="1915400.FM21_08635"/>
<dbReference type="EMBL" id="JNFQ01000001">
    <property type="protein sequence ID" value="KFG76160.1"/>
    <property type="molecule type" value="Genomic_DNA"/>
</dbReference>
<evidence type="ECO:0000313" key="2">
    <source>
        <dbReference type="Proteomes" id="UP000029095"/>
    </source>
</evidence>
<dbReference type="NCBIfam" id="NF033530">
    <property type="entry name" value="lasso_PqqD_Strm"/>
    <property type="match status" value="1"/>
</dbReference>
<dbReference type="InterPro" id="IPR041881">
    <property type="entry name" value="PqqD_sf"/>
</dbReference>
<dbReference type="InterPro" id="IPR008792">
    <property type="entry name" value="PQQD"/>
</dbReference>
<dbReference type="RefSeq" id="WP_043374353.1">
    <property type="nucleotide sequence ID" value="NZ_BMTT01000018.1"/>
</dbReference>
<sequence>MTLRFDTDVSTAQTQYGTVLLDQRTGEYWELNPTGELVVRTLMDGGDEAAAVAALVARFEIDRDRAEQDVRALLRDLRAAGLVS</sequence>
<dbReference type="InterPro" id="IPR027599">
    <property type="entry name" value="PqqD-rel_X"/>
</dbReference>
<reference evidence="1 2" key="1">
    <citation type="submission" date="2014-05" db="EMBL/GenBank/DDBJ databases">
        <title>Complete genome sequence of the Streptomyces mutabilis TRM45540.</title>
        <authorList>
            <person name="Luo X."/>
            <person name="Zhang L."/>
        </authorList>
    </citation>
    <scope>NUCLEOTIDE SEQUENCE [LARGE SCALE GENOMIC DNA]</scope>
    <source>
        <strain evidence="1 2">TRM45540</strain>
    </source>
</reference>
<comment type="caution">
    <text evidence="1">The sequence shown here is derived from an EMBL/GenBank/DDBJ whole genome shotgun (WGS) entry which is preliminary data.</text>
</comment>
<dbReference type="Proteomes" id="UP000029095">
    <property type="component" value="Unassembled WGS sequence"/>
</dbReference>
<evidence type="ECO:0000313" key="1">
    <source>
        <dbReference type="EMBL" id="KFG76160.1"/>
    </source>
</evidence>
<proteinExistence type="predicted"/>
<gene>
    <name evidence="1" type="ORF">FM21_08635</name>
</gene>
<dbReference type="NCBIfam" id="TIGR04353">
    <property type="entry name" value="PqqD_rel_X"/>
    <property type="match status" value="1"/>
</dbReference>
<accession>A0A086N4U2</accession>
<dbReference type="Gene3D" id="1.10.10.1150">
    <property type="entry name" value="Coenzyme PQQ synthesis protein D (PqqD)"/>
    <property type="match status" value="1"/>
</dbReference>
<evidence type="ECO:0008006" key="3">
    <source>
        <dbReference type="Google" id="ProtNLM"/>
    </source>
</evidence>
<dbReference type="AlphaFoldDB" id="A0A086N4U2"/>
<dbReference type="HOGENOM" id="CLU_159325_3_0_11"/>
<protein>
    <recommendedName>
        <fullName evidence="3">Lasso peptide biosynthesis PqqD family chaperone</fullName>
    </recommendedName>
</protein>
<keyword evidence="2" id="KW-1185">Reference proteome</keyword>
<name>A0A086N4U2_9ACTN</name>
<organism evidence="1 2">
    <name type="scientific">Streptomyces mutabilis</name>
    <dbReference type="NCBI Taxonomy" id="67332"/>
    <lineage>
        <taxon>Bacteria</taxon>
        <taxon>Bacillati</taxon>
        <taxon>Actinomycetota</taxon>
        <taxon>Actinomycetes</taxon>
        <taxon>Kitasatosporales</taxon>
        <taxon>Streptomycetaceae</taxon>
        <taxon>Streptomyces</taxon>
    </lineage>
</organism>